<dbReference type="Proteomes" id="UP001057291">
    <property type="component" value="Unassembled WGS sequence"/>
</dbReference>
<protein>
    <submittedName>
        <fullName evidence="1">Uncharacterized protein</fullName>
    </submittedName>
</protein>
<keyword evidence="2" id="KW-1185">Reference proteome</keyword>
<comment type="caution">
    <text evidence="1">The sequence shown here is derived from an EMBL/GenBank/DDBJ whole genome shotgun (WGS) entry which is preliminary data.</text>
</comment>
<name>A0AAV4LA65_9BACL</name>
<evidence type="ECO:0000313" key="1">
    <source>
        <dbReference type="EMBL" id="GIM44729.1"/>
    </source>
</evidence>
<dbReference type="EMBL" id="BOQE01000001">
    <property type="protein sequence ID" value="GIM44729.1"/>
    <property type="molecule type" value="Genomic_DNA"/>
</dbReference>
<evidence type="ECO:0000313" key="2">
    <source>
        <dbReference type="Proteomes" id="UP001057291"/>
    </source>
</evidence>
<gene>
    <name evidence="1" type="ORF">DNHGIG_02780</name>
</gene>
<organism evidence="1 2">
    <name type="scientific">Collibacillus ludicampi</name>
    <dbReference type="NCBI Taxonomy" id="2771369"/>
    <lineage>
        <taxon>Bacteria</taxon>
        <taxon>Bacillati</taxon>
        <taxon>Bacillota</taxon>
        <taxon>Bacilli</taxon>
        <taxon>Bacillales</taxon>
        <taxon>Alicyclobacillaceae</taxon>
        <taxon>Collibacillus</taxon>
    </lineage>
</organism>
<sequence>MENKMFKLGEYRLLANEILSYNVSPETGDVVYWTNKKSEQWTVERIPLD</sequence>
<accession>A0AAV4LA65</accession>
<proteinExistence type="predicted"/>
<reference evidence="1" key="1">
    <citation type="journal article" date="2023" name="Int. J. Syst. Evol. Microbiol.">
        <title>Collibacillus ludicampi gen. nov., sp. nov., a new soil bacterium of the family Alicyclobacillaceae.</title>
        <authorList>
            <person name="Jojima T."/>
            <person name="Ioku Y."/>
            <person name="Fukuta Y."/>
            <person name="Shirasaka N."/>
            <person name="Matsumura Y."/>
            <person name="Mori M."/>
        </authorList>
    </citation>
    <scope>NUCLEOTIDE SEQUENCE</scope>
    <source>
        <strain evidence="1">TP075</strain>
    </source>
</reference>
<dbReference type="AlphaFoldDB" id="A0AAV4LA65"/>